<dbReference type="Pfam" id="PF21362">
    <property type="entry name" value="Sina_RING"/>
    <property type="match status" value="1"/>
</dbReference>
<dbReference type="GO" id="GO:0008270">
    <property type="term" value="F:zinc ion binding"/>
    <property type="evidence" value="ECO:0007669"/>
    <property type="project" value="UniProtKB-KW"/>
</dbReference>
<evidence type="ECO:0000256" key="1">
    <source>
        <dbReference type="ARBA" id="ARBA00000900"/>
    </source>
</evidence>
<dbReference type="PANTHER" id="PTHR45877">
    <property type="entry name" value="E3 UBIQUITIN-PROTEIN LIGASE SIAH2"/>
    <property type="match status" value="1"/>
</dbReference>
<evidence type="ECO:0000256" key="9">
    <source>
        <dbReference type="ARBA" id="ARBA00022833"/>
    </source>
</evidence>
<keyword evidence="7 10" id="KW-0863">Zinc-finger</keyword>
<evidence type="ECO:0000259" key="12">
    <source>
        <dbReference type="PROSITE" id="PS51081"/>
    </source>
</evidence>
<dbReference type="EC" id="2.3.2.27" evidence="4"/>
<dbReference type="GO" id="GO:0043161">
    <property type="term" value="P:proteasome-mediated ubiquitin-dependent protein catabolic process"/>
    <property type="evidence" value="ECO:0007669"/>
    <property type="project" value="TreeGrafter"/>
</dbReference>
<feature type="region of interest" description="Disordered" evidence="11">
    <location>
        <begin position="283"/>
        <end position="413"/>
    </location>
</feature>
<feature type="compositionally biased region" description="Basic and acidic residues" evidence="11">
    <location>
        <begin position="190"/>
        <end position="199"/>
    </location>
</feature>
<evidence type="ECO:0000256" key="11">
    <source>
        <dbReference type="SAM" id="MobiDB-lite"/>
    </source>
</evidence>
<comment type="pathway">
    <text evidence="2">Protein modification; protein ubiquitination.</text>
</comment>
<name>A0AAW0WEL6_CHEQU</name>
<dbReference type="EMBL" id="JARKIK010000080">
    <property type="protein sequence ID" value="KAK8726204.1"/>
    <property type="molecule type" value="Genomic_DNA"/>
</dbReference>
<dbReference type="InterPro" id="IPR013010">
    <property type="entry name" value="Znf_SIAH"/>
</dbReference>
<evidence type="ECO:0000256" key="7">
    <source>
        <dbReference type="ARBA" id="ARBA00022771"/>
    </source>
</evidence>
<gene>
    <name evidence="13" type="ORF">OTU49_010420</name>
</gene>
<dbReference type="Proteomes" id="UP001445076">
    <property type="component" value="Unassembled WGS sequence"/>
</dbReference>
<dbReference type="Gene3D" id="3.30.40.10">
    <property type="entry name" value="Zinc/RING finger domain, C3HC4 (zinc finger)"/>
    <property type="match status" value="1"/>
</dbReference>
<dbReference type="SUPFAM" id="SSF49599">
    <property type="entry name" value="TRAF domain-like"/>
    <property type="match status" value="1"/>
</dbReference>
<feature type="region of interest" description="Disordered" evidence="11">
    <location>
        <begin position="183"/>
        <end position="209"/>
    </location>
</feature>
<dbReference type="AlphaFoldDB" id="A0AAW0WEL6"/>
<evidence type="ECO:0000256" key="8">
    <source>
        <dbReference type="ARBA" id="ARBA00022786"/>
    </source>
</evidence>
<evidence type="ECO:0000256" key="3">
    <source>
        <dbReference type="ARBA" id="ARBA00009119"/>
    </source>
</evidence>
<evidence type="ECO:0000256" key="4">
    <source>
        <dbReference type="ARBA" id="ARBA00012483"/>
    </source>
</evidence>
<feature type="compositionally biased region" description="Low complexity" evidence="11">
    <location>
        <begin position="327"/>
        <end position="338"/>
    </location>
</feature>
<dbReference type="PROSITE" id="PS51081">
    <property type="entry name" value="ZF_SIAH"/>
    <property type="match status" value="1"/>
</dbReference>
<evidence type="ECO:0000256" key="2">
    <source>
        <dbReference type="ARBA" id="ARBA00004906"/>
    </source>
</evidence>
<evidence type="ECO:0000256" key="5">
    <source>
        <dbReference type="ARBA" id="ARBA00022679"/>
    </source>
</evidence>
<evidence type="ECO:0000256" key="10">
    <source>
        <dbReference type="PROSITE-ProRule" id="PRU00455"/>
    </source>
</evidence>
<evidence type="ECO:0000313" key="14">
    <source>
        <dbReference type="Proteomes" id="UP001445076"/>
    </source>
</evidence>
<protein>
    <recommendedName>
        <fullName evidence="4">RING-type E3 ubiquitin transferase</fullName>
        <ecNumber evidence="4">2.3.2.27</ecNumber>
    </recommendedName>
</protein>
<keyword evidence="6" id="KW-0479">Metal-binding</keyword>
<comment type="catalytic activity">
    <reaction evidence="1">
        <text>S-ubiquitinyl-[E2 ubiquitin-conjugating enzyme]-L-cysteine + [acceptor protein]-L-lysine = [E2 ubiquitin-conjugating enzyme]-L-cysteine + N(6)-ubiquitinyl-[acceptor protein]-L-lysine.</text>
        <dbReference type="EC" id="2.3.2.27"/>
    </reaction>
</comment>
<feature type="compositionally biased region" description="Polar residues" evidence="11">
    <location>
        <begin position="317"/>
        <end position="326"/>
    </location>
</feature>
<dbReference type="InterPro" id="IPR049548">
    <property type="entry name" value="Sina-like_RING"/>
</dbReference>
<dbReference type="PANTHER" id="PTHR45877:SF3">
    <property type="entry name" value="E3 UBIQUITIN-PROTEIN LIGASE"/>
    <property type="match status" value="1"/>
</dbReference>
<dbReference type="InterPro" id="IPR013083">
    <property type="entry name" value="Znf_RING/FYVE/PHD"/>
</dbReference>
<keyword evidence="8" id="KW-0833">Ubl conjugation pathway</keyword>
<dbReference type="Pfam" id="PF21361">
    <property type="entry name" value="Sina_ZnF"/>
    <property type="match status" value="1"/>
</dbReference>
<keyword evidence="14" id="KW-1185">Reference proteome</keyword>
<evidence type="ECO:0000313" key="13">
    <source>
        <dbReference type="EMBL" id="KAK8726204.1"/>
    </source>
</evidence>
<dbReference type="GO" id="GO:0061630">
    <property type="term" value="F:ubiquitin protein ligase activity"/>
    <property type="evidence" value="ECO:0007669"/>
    <property type="project" value="UniProtKB-EC"/>
</dbReference>
<feature type="compositionally biased region" description="Low complexity" evidence="11">
    <location>
        <begin position="379"/>
        <end position="390"/>
    </location>
</feature>
<dbReference type="InterPro" id="IPR004162">
    <property type="entry name" value="SINA-like_animal"/>
</dbReference>
<comment type="caution">
    <text evidence="13">The sequence shown here is derived from an EMBL/GenBank/DDBJ whole genome shotgun (WGS) entry which is preliminary data.</text>
</comment>
<sequence length="567" mass="63415">MPGPVLKLSSPVSDSSHDLAMFESCEDMSQAWGGLNGNLSQESLYHDCNKQHHIDYQREYVNWTDFRYSDTNTTEMPTKEIYKMATTSAKNKMIKTEKQVREIGLTHTKESFEDMEVENSEAAETINVPVVEACLSVDINTSLTRKKIASVQMGRTLSYVDKDDPEESPTRRLQAVHTNESVDIATAPKRPSDHSENQENPKMLSSGYQSNRVYRNPSYHFAVKDTTILSPRHVVKTESFDQDTSIFEDCLPCDEHHVHSATEEKKVSESCKRHLSTGDEITLPLAPNMPRSVSFSGPEILSPPFPAGGSLSEGHSRSGSASQLSAPTSKCSSPPSEKSSPRIVRGSAITRSFRRLFSSPARNTPSSPPEEFWPDIPDSQPSPTSEPRTPSRLRKLSNTISRHLTPRSKMSDKTTFAGTNGHQMLSVNGAPVHADTQNLVEYENLLKLFCCSGCQVFMAPPLHQCRKGHLVCGTCRLTLKQTCPVCKQRFADNTNMMMEQVCQLVKFPCRWASDGCPEYHPPKAKLDHEHFCVYRPVQCHHGPKGCPRVVLLRDMGQHLETCAYKDK</sequence>
<organism evidence="13 14">
    <name type="scientific">Cherax quadricarinatus</name>
    <name type="common">Australian red claw crayfish</name>
    <dbReference type="NCBI Taxonomy" id="27406"/>
    <lineage>
        <taxon>Eukaryota</taxon>
        <taxon>Metazoa</taxon>
        <taxon>Ecdysozoa</taxon>
        <taxon>Arthropoda</taxon>
        <taxon>Crustacea</taxon>
        <taxon>Multicrustacea</taxon>
        <taxon>Malacostraca</taxon>
        <taxon>Eumalacostraca</taxon>
        <taxon>Eucarida</taxon>
        <taxon>Decapoda</taxon>
        <taxon>Pleocyemata</taxon>
        <taxon>Astacidea</taxon>
        <taxon>Parastacoidea</taxon>
        <taxon>Parastacidae</taxon>
        <taxon>Cherax</taxon>
    </lineage>
</organism>
<comment type="similarity">
    <text evidence="3">Belongs to the SINA (Seven in absentia) family.</text>
</comment>
<keyword evidence="5" id="KW-0808">Transferase</keyword>
<feature type="domain" description="SIAH-type" evidence="12">
    <location>
        <begin position="504"/>
        <end position="564"/>
    </location>
</feature>
<reference evidence="13 14" key="1">
    <citation type="journal article" date="2024" name="BMC Genomics">
        <title>Genome assembly of redclaw crayfish (Cherax quadricarinatus) provides insights into its immune adaptation and hypoxia tolerance.</title>
        <authorList>
            <person name="Liu Z."/>
            <person name="Zheng J."/>
            <person name="Li H."/>
            <person name="Fang K."/>
            <person name="Wang S."/>
            <person name="He J."/>
            <person name="Zhou D."/>
            <person name="Weng S."/>
            <person name="Chi M."/>
            <person name="Gu Z."/>
            <person name="He J."/>
            <person name="Li F."/>
            <person name="Wang M."/>
        </authorList>
    </citation>
    <scope>NUCLEOTIDE SEQUENCE [LARGE SCALE GENOMIC DNA]</scope>
    <source>
        <strain evidence="13">ZL_2023a</strain>
    </source>
</reference>
<keyword evidence="9" id="KW-0862">Zinc</keyword>
<dbReference type="GO" id="GO:0005737">
    <property type="term" value="C:cytoplasm"/>
    <property type="evidence" value="ECO:0007669"/>
    <property type="project" value="TreeGrafter"/>
</dbReference>
<evidence type="ECO:0000256" key="6">
    <source>
        <dbReference type="ARBA" id="ARBA00022723"/>
    </source>
</evidence>
<accession>A0AAW0WEL6</accession>
<dbReference type="GO" id="GO:0031624">
    <property type="term" value="F:ubiquitin conjugating enzyme binding"/>
    <property type="evidence" value="ECO:0007669"/>
    <property type="project" value="TreeGrafter"/>
</dbReference>
<proteinExistence type="inferred from homology"/>